<name>A0ABQ5I113_9ASTR</name>
<accession>A0ABQ5I113</accession>
<evidence type="ECO:0000313" key="2">
    <source>
        <dbReference type="EMBL" id="GJT93300.1"/>
    </source>
</evidence>
<evidence type="ECO:0000256" key="1">
    <source>
        <dbReference type="SAM" id="MobiDB-lite"/>
    </source>
</evidence>
<proteinExistence type="predicted"/>
<reference evidence="2" key="2">
    <citation type="submission" date="2022-01" db="EMBL/GenBank/DDBJ databases">
        <authorList>
            <person name="Yamashiro T."/>
            <person name="Shiraishi A."/>
            <person name="Satake H."/>
            <person name="Nakayama K."/>
        </authorList>
    </citation>
    <scope>NUCLEOTIDE SEQUENCE</scope>
</reference>
<reference evidence="2" key="1">
    <citation type="journal article" date="2022" name="Int. J. Mol. Sci.">
        <title>Draft Genome of Tanacetum Coccineum: Genomic Comparison of Closely Related Tanacetum-Family Plants.</title>
        <authorList>
            <person name="Yamashiro T."/>
            <person name="Shiraishi A."/>
            <person name="Nakayama K."/>
            <person name="Satake H."/>
        </authorList>
    </citation>
    <scope>NUCLEOTIDE SEQUENCE</scope>
</reference>
<protein>
    <submittedName>
        <fullName evidence="2">Uncharacterized protein</fullName>
    </submittedName>
</protein>
<organism evidence="2 3">
    <name type="scientific">Tanacetum coccineum</name>
    <dbReference type="NCBI Taxonomy" id="301880"/>
    <lineage>
        <taxon>Eukaryota</taxon>
        <taxon>Viridiplantae</taxon>
        <taxon>Streptophyta</taxon>
        <taxon>Embryophyta</taxon>
        <taxon>Tracheophyta</taxon>
        <taxon>Spermatophyta</taxon>
        <taxon>Magnoliopsida</taxon>
        <taxon>eudicotyledons</taxon>
        <taxon>Gunneridae</taxon>
        <taxon>Pentapetalae</taxon>
        <taxon>asterids</taxon>
        <taxon>campanulids</taxon>
        <taxon>Asterales</taxon>
        <taxon>Asteraceae</taxon>
        <taxon>Asteroideae</taxon>
        <taxon>Anthemideae</taxon>
        <taxon>Anthemidinae</taxon>
        <taxon>Tanacetum</taxon>
    </lineage>
</organism>
<comment type="caution">
    <text evidence="2">The sequence shown here is derived from an EMBL/GenBank/DDBJ whole genome shotgun (WGS) entry which is preliminary data.</text>
</comment>
<dbReference type="EMBL" id="BQNB010020189">
    <property type="protein sequence ID" value="GJT93300.1"/>
    <property type="molecule type" value="Genomic_DNA"/>
</dbReference>
<feature type="region of interest" description="Disordered" evidence="1">
    <location>
        <begin position="1"/>
        <end position="20"/>
    </location>
</feature>
<gene>
    <name evidence="2" type="ORF">Tco_1082145</name>
</gene>
<keyword evidence="3" id="KW-1185">Reference proteome</keyword>
<dbReference type="Proteomes" id="UP001151760">
    <property type="component" value="Unassembled WGS sequence"/>
</dbReference>
<sequence length="175" mass="19110">MRPASCSSPLFSYSSCSPSPRLCDNDTFQRSDLFEHARFNSSEEDSGGKSSSDVEEVPETIFGVNSSSPNNYSEEMGEQHSGDLFKIYDMLKKKKLCGEAPSSSFNAKVMNTSQEVHEEVNSESAGQRVVNNGGSVLGVMEDMIRVGQAMGYSMDGCVKDFEFIIGNQGDEAVLR</sequence>
<evidence type="ECO:0000313" key="3">
    <source>
        <dbReference type="Proteomes" id="UP001151760"/>
    </source>
</evidence>